<sequence length="189" mass="20594">MASYWQIFWSFFKIGTFTLGGGYAMIPLIQKEVVDKKGWLQEKEFIEMLAVAQSAPGPIALNTAIFVGYKARKGKGVVFSSLGTILPSFIIILLIAILFTDFKDNPVVERVFKGIRPAVVALIAAPLWQMGKAAGVTPKTVIIPILAALLIWQVGISPIYIIILAILGGVGYGLFRSGKNKITPKDKNK</sequence>
<dbReference type="OrthoDB" id="9788907at2"/>
<name>A0A0C3RDX7_9PORP</name>
<evidence type="ECO:0000256" key="4">
    <source>
        <dbReference type="ARBA" id="ARBA00022692"/>
    </source>
</evidence>
<organism evidence="8 11">
    <name type="scientific">Sanguibacteroides justesenii</name>
    <dbReference type="NCBI Taxonomy" id="1547597"/>
    <lineage>
        <taxon>Bacteria</taxon>
        <taxon>Pseudomonadati</taxon>
        <taxon>Bacteroidota</taxon>
        <taxon>Bacteroidia</taxon>
        <taxon>Bacteroidales</taxon>
        <taxon>Porphyromonadaceae</taxon>
        <taxon>Sanguibacteroides</taxon>
    </lineage>
</organism>
<evidence type="ECO:0000256" key="1">
    <source>
        <dbReference type="ARBA" id="ARBA00004651"/>
    </source>
</evidence>
<evidence type="ECO:0000256" key="3">
    <source>
        <dbReference type="ARBA" id="ARBA00022475"/>
    </source>
</evidence>
<evidence type="ECO:0000256" key="5">
    <source>
        <dbReference type="ARBA" id="ARBA00022989"/>
    </source>
</evidence>
<dbReference type="Proteomes" id="UP000031980">
    <property type="component" value="Unassembled WGS sequence"/>
</dbReference>
<accession>A0A0C3RDX7</accession>
<dbReference type="EMBL" id="JPIU01000039">
    <property type="protein sequence ID" value="KIO44571.1"/>
    <property type="molecule type" value="Genomic_DNA"/>
</dbReference>
<dbReference type="Pfam" id="PF02417">
    <property type="entry name" value="Chromate_transp"/>
    <property type="match status" value="1"/>
</dbReference>
<keyword evidence="6 7" id="KW-0472">Membrane</keyword>
<keyword evidence="4 7" id="KW-0812">Transmembrane</keyword>
<gene>
    <name evidence="8" type="ORF">BA92_10330</name>
    <name evidence="9" type="ORF">IE90_07015</name>
</gene>
<feature type="transmembrane region" description="Helical" evidence="7">
    <location>
        <begin position="142"/>
        <end position="175"/>
    </location>
</feature>
<dbReference type="GO" id="GO:0015109">
    <property type="term" value="F:chromate transmembrane transporter activity"/>
    <property type="evidence" value="ECO:0007669"/>
    <property type="project" value="InterPro"/>
</dbReference>
<dbReference type="InterPro" id="IPR003370">
    <property type="entry name" value="Chromate_transpt"/>
</dbReference>
<dbReference type="InterPro" id="IPR052518">
    <property type="entry name" value="CHR_Transporter"/>
</dbReference>
<dbReference type="PANTHER" id="PTHR43663:SF2">
    <property type="entry name" value="CHROMATE TRANSPORT PROTEIN-RELATED"/>
    <property type="match status" value="1"/>
</dbReference>
<dbReference type="PANTHER" id="PTHR43663">
    <property type="entry name" value="CHROMATE TRANSPORT PROTEIN-RELATED"/>
    <property type="match status" value="1"/>
</dbReference>
<comment type="caution">
    <text evidence="8">The sequence shown here is derived from an EMBL/GenBank/DDBJ whole genome shotgun (WGS) entry which is preliminary data.</text>
</comment>
<feature type="transmembrane region" description="Helical" evidence="7">
    <location>
        <begin position="77"/>
        <end position="99"/>
    </location>
</feature>
<dbReference type="Proteomes" id="UP000031937">
    <property type="component" value="Unassembled WGS sequence"/>
</dbReference>
<evidence type="ECO:0000313" key="11">
    <source>
        <dbReference type="Proteomes" id="UP000031980"/>
    </source>
</evidence>
<dbReference type="EMBL" id="JPIT01000018">
    <property type="protein sequence ID" value="KIO45175.1"/>
    <property type="molecule type" value="Genomic_DNA"/>
</dbReference>
<evidence type="ECO:0000313" key="9">
    <source>
        <dbReference type="EMBL" id="KIO45175.1"/>
    </source>
</evidence>
<keyword evidence="11" id="KW-1185">Reference proteome</keyword>
<dbReference type="RefSeq" id="WP_041503136.1">
    <property type="nucleotide sequence ID" value="NZ_JPIT01000018.1"/>
</dbReference>
<comment type="similarity">
    <text evidence="2">Belongs to the chromate ion transporter (CHR) (TC 2.A.51) family.</text>
</comment>
<feature type="transmembrane region" description="Helical" evidence="7">
    <location>
        <begin position="6"/>
        <end position="29"/>
    </location>
</feature>
<keyword evidence="3" id="KW-1003">Cell membrane</keyword>
<evidence type="ECO:0000256" key="6">
    <source>
        <dbReference type="ARBA" id="ARBA00023136"/>
    </source>
</evidence>
<feature type="transmembrane region" description="Helical" evidence="7">
    <location>
        <begin position="49"/>
        <end position="71"/>
    </location>
</feature>
<protein>
    <submittedName>
        <fullName evidence="8">Chromate transporter</fullName>
    </submittedName>
</protein>
<dbReference type="GO" id="GO:0005886">
    <property type="term" value="C:plasma membrane"/>
    <property type="evidence" value="ECO:0007669"/>
    <property type="project" value="UniProtKB-SubCell"/>
</dbReference>
<evidence type="ECO:0000313" key="8">
    <source>
        <dbReference type="EMBL" id="KIO44571.1"/>
    </source>
</evidence>
<keyword evidence="5 7" id="KW-1133">Transmembrane helix</keyword>
<reference evidence="8 11" key="1">
    <citation type="submission" date="2014-07" db="EMBL/GenBank/DDBJ databases">
        <title>Porphyromonadaceae bacterium OUH 308042 = ATCC BAA-2681 = DSM 28342 draft genome.</title>
        <authorList>
            <person name="Sydenham T.V."/>
            <person name="Hasman H."/>
            <person name="Justensen U.S."/>
        </authorList>
    </citation>
    <scope>NUCLEOTIDE SEQUENCE [LARGE SCALE GENOMIC DNA]</scope>
    <source>
        <strain evidence="8 11">OUH 308042</strain>
    </source>
</reference>
<reference evidence="9 10" key="2">
    <citation type="submission" date="2014-07" db="EMBL/GenBank/DDBJ databases">
        <title>Porphyromonadaceae bacterium OUH 334697 = ATCC BAA-2682 = DSM 28341 draft genome.</title>
        <authorList>
            <person name="Sydenham T.V."/>
            <person name="Hasman H."/>
            <person name="Justesen U.S."/>
        </authorList>
    </citation>
    <scope>NUCLEOTIDE SEQUENCE [LARGE SCALE GENOMIC DNA]</scope>
    <source>
        <strain evidence="9 10">OUH 334697</strain>
    </source>
</reference>
<evidence type="ECO:0000313" key="10">
    <source>
        <dbReference type="Proteomes" id="UP000031937"/>
    </source>
</evidence>
<dbReference type="AlphaFoldDB" id="A0A0C3RDX7"/>
<evidence type="ECO:0000256" key="7">
    <source>
        <dbReference type="SAM" id="Phobius"/>
    </source>
</evidence>
<proteinExistence type="inferred from homology"/>
<comment type="subcellular location">
    <subcellularLocation>
        <location evidence="1">Cell membrane</location>
        <topology evidence="1">Multi-pass membrane protein</topology>
    </subcellularLocation>
</comment>
<evidence type="ECO:0000256" key="2">
    <source>
        <dbReference type="ARBA" id="ARBA00005262"/>
    </source>
</evidence>